<evidence type="ECO:0000313" key="2">
    <source>
        <dbReference type="EMBL" id="RDL39221.1"/>
    </source>
</evidence>
<reference evidence="2 3" key="1">
    <citation type="journal article" date="2018" name="IMA Fungus">
        <title>IMA Genome-F 9: Draft genome sequence of Annulohypoxylon stygium, Aspergillus mulundensis, Berkeleyomyces basicola (syn. Thielaviopsis basicola), Ceratocystis smalleyi, two Cercospora beticola strains, Coleophoma cylindrospora, Fusarium fracticaudum, Phialophora cf. hyalina, and Morchella septimelata.</title>
        <authorList>
            <person name="Wingfield B.D."/>
            <person name="Bills G.F."/>
            <person name="Dong Y."/>
            <person name="Huang W."/>
            <person name="Nel W.J."/>
            <person name="Swalarsk-Parry B.S."/>
            <person name="Vaghefi N."/>
            <person name="Wilken P.M."/>
            <person name="An Z."/>
            <person name="de Beer Z.W."/>
            <person name="De Vos L."/>
            <person name="Chen L."/>
            <person name="Duong T.A."/>
            <person name="Gao Y."/>
            <person name="Hammerbacher A."/>
            <person name="Kikkert J.R."/>
            <person name="Li Y."/>
            <person name="Li H."/>
            <person name="Li K."/>
            <person name="Li Q."/>
            <person name="Liu X."/>
            <person name="Ma X."/>
            <person name="Naidoo K."/>
            <person name="Pethybridge S.J."/>
            <person name="Sun J."/>
            <person name="Steenkamp E.T."/>
            <person name="van der Nest M.A."/>
            <person name="van Wyk S."/>
            <person name="Wingfield M.J."/>
            <person name="Xiong C."/>
            <person name="Yue Q."/>
            <person name="Zhang X."/>
        </authorList>
    </citation>
    <scope>NUCLEOTIDE SEQUENCE [LARGE SCALE GENOMIC DNA]</scope>
    <source>
        <strain evidence="2 3">BP 5553</strain>
    </source>
</reference>
<keyword evidence="3" id="KW-1185">Reference proteome</keyword>
<organism evidence="2 3">
    <name type="scientific">Venustampulla echinocandica</name>
    <dbReference type="NCBI Taxonomy" id="2656787"/>
    <lineage>
        <taxon>Eukaryota</taxon>
        <taxon>Fungi</taxon>
        <taxon>Dikarya</taxon>
        <taxon>Ascomycota</taxon>
        <taxon>Pezizomycotina</taxon>
        <taxon>Leotiomycetes</taxon>
        <taxon>Helotiales</taxon>
        <taxon>Pleuroascaceae</taxon>
        <taxon>Venustampulla</taxon>
    </lineage>
</organism>
<feature type="compositionally biased region" description="Polar residues" evidence="1">
    <location>
        <begin position="167"/>
        <end position="178"/>
    </location>
</feature>
<feature type="compositionally biased region" description="Polar residues" evidence="1">
    <location>
        <begin position="140"/>
        <end position="153"/>
    </location>
</feature>
<dbReference type="RefSeq" id="XP_031871877.1">
    <property type="nucleotide sequence ID" value="XM_032012184.1"/>
</dbReference>
<evidence type="ECO:0000313" key="3">
    <source>
        <dbReference type="Proteomes" id="UP000254866"/>
    </source>
</evidence>
<accession>A0A370TUL4</accession>
<feature type="compositionally biased region" description="Basic and acidic residues" evidence="1">
    <location>
        <begin position="80"/>
        <end position="89"/>
    </location>
</feature>
<proteinExistence type="predicted"/>
<gene>
    <name evidence="2" type="ORF">BP5553_03561</name>
</gene>
<feature type="region of interest" description="Disordered" evidence="1">
    <location>
        <begin position="1"/>
        <end position="226"/>
    </location>
</feature>
<dbReference type="OrthoDB" id="5383057at2759"/>
<dbReference type="Proteomes" id="UP000254866">
    <property type="component" value="Unassembled WGS sequence"/>
</dbReference>
<dbReference type="EMBL" id="NPIC01000002">
    <property type="protein sequence ID" value="RDL39221.1"/>
    <property type="molecule type" value="Genomic_DNA"/>
</dbReference>
<evidence type="ECO:0000256" key="1">
    <source>
        <dbReference type="SAM" id="MobiDB-lite"/>
    </source>
</evidence>
<protein>
    <submittedName>
        <fullName evidence="2">Uncharacterized protein</fullName>
    </submittedName>
</protein>
<dbReference type="GeneID" id="43596410"/>
<dbReference type="AlphaFoldDB" id="A0A370TUL4"/>
<sequence length="226" mass="23291">MSSQGQKVTYGRNAPETGEKPGPIASDSLAAESKREGAAFSSNINSEPLGVSGSNSTFANTNTSGAQKLNPASDANQRIQQEDRAKDSRSGPPGVSYPTSMGGQDQDVAVENINFQLDDGSYKTGSAGGGGSTAASNTAPSYVNSQWANNSANPKGKNLKEGGFDSNPKNHASFNSEIGSKDDPGRLAELKMQKEAMETAGQRSVPGKKGVPDDGNYGVLGSDIQA</sequence>
<name>A0A370TUL4_9HELO</name>
<comment type="caution">
    <text evidence="2">The sequence shown here is derived from an EMBL/GenBank/DDBJ whole genome shotgun (WGS) entry which is preliminary data.</text>
</comment>
<feature type="compositionally biased region" description="Basic and acidic residues" evidence="1">
    <location>
        <begin position="179"/>
        <end position="197"/>
    </location>
</feature>
<feature type="compositionally biased region" description="Polar residues" evidence="1">
    <location>
        <begin position="40"/>
        <end position="67"/>
    </location>
</feature>